<dbReference type="Proteomes" id="UP000438448">
    <property type="component" value="Unassembled WGS sequence"/>
</dbReference>
<dbReference type="Gene3D" id="2.40.40.10">
    <property type="entry name" value="RlpA-like domain"/>
    <property type="match status" value="1"/>
</dbReference>
<gene>
    <name evidence="3" type="ORF">NRB20_04780</name>
</gene>
<feature type="transmembrane region" description="Helical" evidence="2">
    <location>
        <begin position="16"/>
        <end position="34"/>
    </location>
</feature>
<protein>
    <submittedName>
        <fullName evidence="3">Uncharacterized protein</fullName>
    </submittedName>
</protein>
<keyword evidence="2" id="KW-0812">Transmembrane</keyword>
<dbReference type="InterPro" id="IPR036749">
    <property type="entry name" value="Expansin_CBD_sf"/>
</dbReference>
<keyword evidence="2" id="KW-1133">Transmembrane helix</keyword>
<accession>A0A7K0CXP2</accession>
<keyword evidence="2" id="KW-0472">Membrane</keyword>
<dbReference type="CDD" id="cd22272">
    <property type="entry name" value="DPBB_EXLX1-like"/>
    <property type="match status" value="1"/>
</dbReference>
<reference evidence="3 4" key="1">
    <citation type="submission" date="2019-10" db="EMBL/GenBank/DDBJ databases">
        <title>Nocardia macrotermitis sp. nov. and Nocardia aurantia sp. nov., isolated from the gut of fungus growing-termite Macrotermes natalensis.</title>
        <authorList>
            <person name="Benndorf R."/>
            <person name="Schwitalla J."/>
            <person name="Martin K."/>
            <person name="De Beer W."/>
            <person name="Kaster A.-K."/>
            <person name="Vollmers J."/>
            <person name="Poulsen M."/>
            <person name="Beemelmanns C."/>
        </authorList>
    </citation>
    <scope>NUCLEOTIDE SEQUENCE [LARGE SCALE GENOMIC DNA]</scope>
    <source>
        <strain evidence="3 4">RB20</strain>
    </source>
</reference>
<dbReference type="SUPFAM" id="SSF49590">
    <property type="entry name" value="PHL pollen allergen"/>
    <property type="match status" value="1"/>
</dbReference>
<dbReference type="InterPro" id="IPR049818">
    <property type="entry name" value="Expansin_EXLX1-like"/>
</dbReference>
<evidence type="ECO:0000313" key="4">
    <source>
        <dbReference type="Proteomes" id="UP000438448"/>
    </source>
</evidence>
<dbReference type="PANTHER" id="PTHR31836">
    <property type="match status" value="1"/>
</dbReference>
<dbReference type="RefSeq" id="WP_153407468.1">
    <property type="nucleotide sequence ID" value="NZ_WEGK01000001.1"/>
</dbReference>
<keyword evidence="4" id="KW-1185">Reference proteome</keyword>
<dbReference type="OrthoDB" id="5499927at2"/>
<dbReference type="AlphaFoldDB" id="A0A7K0CXP2"/>
<name>A0A7K0CXP2_9NOCA</name>
<dbReference type="NCBIfam" id="NF041144">
    <property type="entry name" value="expansin_EXLX1"/>
    <property type="match status" value="1"/>
</dbReference>
<evidence type="ECO:0000313" key="3">
    <source>
        <dbReference type="EMBL" id="MQY17414.1"/>
    </source>
</evidence>
<proteinExistence type="predicted"/>
<organism evidence="3 4">
    <name type="scientific">Nocardia macrotermitis</name>
    <dbReference type="NCBI Taxonomy" id="2585198"/>
    <lineage>
        <taxon>Bacteria</taxon>
        <taxon>Bacillati</taxon>
        <taxon>Actinomycetota</taxon>
        <taxon>Actinomycetes</taxon>
        <taxon>Mycobacteriales</taxon>
        <taxon>Nocardiaceae</taxon>
        <taxon>Nocardia</taxon>
    </lineage>
</organism>
<dbReference type="InterPro" id="IPR036908">
    <property type="entry name" value="RlpA-like_sf"/>
</dbReference>
<dbReference type="SUPFAM" id="SSF50685">
    <property type="entry name" value="Barwin-like endoglucanases"/>
    <property type="match status" value="1"/>
</dbReference>
<sequence>MHRVPQRDRTRNVRPWVWATLIGVAVIVAAVWAVRPDPVGCRAAAGPRPATVSVPDMPVAQRVPIAERVDPPVLAQARYYTFSPDVACAFPDLPADGYYVGVPTDEYDGSAACGGYVDLHGPLGSVRAQIVDRCPGCAANQYDLSAAAFARIADPSSGVAQIGIGRVHNPSPAPDLVYRIEPGSTSDWLGIQFTDTGNPLHRVEIRSSAGGPGHTLTRRMDDFWTISGVGTGPFTALVTDADGHQVIVPGIVVEPGRTRHTGRSLYAVANQVPAAPVSHPVPSVTTATCS</sequence>
<keyword evidence="1" id="KW-0732">Signal</keyword>
<evidence type="ECO:0000256" key="2">
    <source>
        <dbReference type="SAM" id="Phobius"/>
    </source>
</evidence>
<dbReference type="PANTHER" id="PTHR31836:SF21">
    <property type="entry name" value="EXPANSIN-LIKE PROTEIN 7"/>
    <property type="match status" value="1"/>
</dbReference>
<dbReference type="Gene3D" id="2.60.40.760">
    <property type="entry name" value="Expansin, cellulose-binding-like domain"/>
    <property type="match status" value="1"/>
</dbReference>
<comment type="caution">
    <text evidence="3">The sequence shown here is derived from an EMBL/GenBank/DDBJ whole genome shotgun (WGS) entry which is preliminary data.</text>
</comment>
<dbReference type="EMBL" id="WEGK01000001">
    <property type="protein sequence ID" value="MQY17414.1"/>
    <property type="molecule type" value="Genomic_DNA"/>
</dbReference>
<evidence type="ECO:0000256" key="1">
    <source>
        <dbReference type="ARBA" id="ARBA00022729"/>
    </source>
</evidence>
<dbReference type="InterPro" id="IPR051477">
    <property type="entry name" value="Expansin_CellWall"/>
</dbReference>